<dbReference type="PANTHER" id="PTHR11733:SF237">
    <property type="entry name" value="NEPRILYSIN-LIKE 4"/>
    <property type="match status" value="1"/>
</dbReference>
<dbReference type="Pfam" id="PF05649">
    <property type="entry name" value="Peptidase_M13_N"/>
    <property type="match status" value="1"/>
</dbReference>
<keyword evidence="5" id="KW-0378">Hydrolase</keyword>
<dbReference type="InterPro" id="IPR042089">
    <property type="entry name" value="Peptidase_M13_dom_2"/>
</dbReference>
<dbReference type="EMBL" id="JARKHS020004973">
    <property type="protein sequence ID" value="KAK8783969.1"/>
    <property type="molecule type" value="Genomic_DNA"/>
</dbReference>
<evidence type="ECO:0000259" key="8">
    <source>
        <dbReference type="Pfam" id="PF01431"/>
    </source>
</evidence>
<evidence type="ECO:0000313" key="10">
    <source>
        <dbReference type="EMBL" id="KAK8783969.1"/>
    </source>
</evidence>
<keyword evidence="6" id="KW-0862">Zinc</keyword>
<reference evidence="10 11" key="1">
    <citation type="journal article" date="2023" name="Arcadia Sci">
        <title>De novo assembly of a long-read Amblyomma americanum tick genome.</title>
        <authorList>
            <person name="Chou S."/>
            <person name="Poskanzer K.E."/>
            <person name="Rollins M."/>
            <person name="Thuy-Boun P.S."/>
        </authorList>
    </citation>
    <scope>NUCLEOTIDE SEQUENCE [LARGE SCALE GENOMIC DNA]</scope>
    <source>
        <strain evidence="10">F_SG_1</strain>
        <tissue evidence="10">Salivary glands</tissue>
    </source>
</reference>
<dbReference type="GO" id="GO:0004222">
    <property type="term" value="F:metalloendopeptidase activity"/>
    <property type="evidence" value="ECO:0007669"/>
    <property type="project" value="InterPro"/>
</dbReference>
<dbReference type="Pfam" id="PF01431">
    <property type="entry name" value="Peptidase_M13"/>
    <property type="match status" value="1"/>
</dbReference>
<keyword evidence="11" id="KW-1185">Reference proteome</keyword>
<dbReference type="Proteomes" id="UP001321473">
    <property type="component" value="Unassembled WGS sequence"/>
</dbReference>
<dbReference type="PROSITE" id="PS51885">
    <property type="entry name" value="NEPRILYSIN"/>
    <property type="match status" value="1"/>
</dbReference>
<dbReference type="GO" id="GO:0046872">
    <property type="term" value="F:metal ion binding"/>
    <property type="evidence" value="ECO:0007669"/>
    <property type="project" value="UniProtKB-KW"/>
</dbReference>
<dbReference type="InterPro" id="IPR018497">
    <property type="entry name" value="Peptidase_M13_C"/>
</dbReference>
<dbReference type="Gene3D" id="1.10.1380.10">
    <property type="entry name" value="Neutral endopeptidase , domain2"/>
    <property type="match status" value="1"/>
</dbReference>
<name>A0AAQ4FA74_AMBAM</name>
<dbReference type="AlphaFoldDB" id="A0AAQ4FA74"/>
<accession>A0AAQ4FA74</accession>
<dbReference type="InterPro" id="IPR024079">
    <property type="entry name" value="MetalloPept_cat_dom_sf"/>
</dbReference>
<evidence type="ECO:0000313" key="11">
    <source>
        <dbReference type="Proteomes" id="UP001321473"/>
    </source>
</evidence>
<dbReference type="CDD" id="cd08662">
    <property type="entry name" value="M13"/>
    <property type="match status" value="1"/>
</dbReference>
<dbReference type="SUPFAM" id="SSF55486">
    <property type="entry name" value="Metalloproteases ('zincins'), catalytic domain"/>
    <property type="match status" value="1"/>
</dbReference>
<proteinExistence type="inferred from homology"/>
<keyword evidence="3" id="KW-0645">Protease</keyword>
<feature type="domain" description="Peptidase M13 C-terminal" evidence="8">
    <location>
        <begin position="492"/>
        <end position="674"/>
    </location>
</feature>
<dbReference type="InterPro" id="IPR008753">
    <property type="entry name" value="Peptidase_M13_N"/>
</dbReference>
<dbReference type="InterPro" id="IPR000718">
    <property type="entry name" value="Peptidase_M13"/>
</dbReference>
<comment type="similarity">
    <text evidence="2">Belongs to the peptidase M13 family.</text>
</comment>
<evidence type="ECO:0000256" key="1">
    <source>
        <dbReference type="ARBA" id="ARBA00001947"/>
    </source>
</evidence>
<keyword evidence="4" id="KW-0479">Metal-binding</keyword>
<organism evidence="10 11">
    <name type="scientific">Amblyomma americanum</name>
    <name type="common">Lone star tick</name>
    <dbReference type="NCBI Taxonomy" id="6943"/>
    <lineage>
        <taxon>Eukaryota</taxon>
        <taxon>Metazoa</taxon>
        <taxon>Ecdysozoa</taxon>
        <taxon>Arthropoda</taxon>
        <taxon>Chelicerata</taxon>
        <taxon>Arachnida</taxon>
        <taxon>Acari</taxon>
        <taxon>Parasitiformes</taxon>
        <taxon>Ixodida</taxon>
        <taxon>Ixodoidea</taxon>
        <taxon>Ixodidae</taxon>
        <taxon>Amblyomminae</taxon>
        <taxon>Amblyomma</taxon>
    </lineage>
</organism>
<evidence type="ECO:0000256" key="7">
    <source>
        <dbReference type="ARBA" id="ARBA00023049"/>
    </source>
</evidence>
<evidence type="ECO:0008006" key="12">
    <source>
        <dbReference type="Google" id="ProtNLM"/>
    </source>
</evidence>
<gene>
    <name evidence="10" type="ORF">V5799_009669</name>
</gene>
<keyword evidence="7" id="KW-0482">Metalloprotease</keyword>
<dbReference type="GO" id="GO:0016485">
    <property type="term" value="P:protein processing"/>
    <property type="evidence" value="ECO:0007669"/>
    <property type="project" value="TreeGrafter"/>
</dbReference>
<evidence type="ECO:0000256" key="3">
    <source>
        <dbReference type="ARBA" id="ARBA00022670"/>
    </source>
</evidence>
<evidence type="ECO:0000256" key="6">
    <source>
        <dbReference type="ARBA" id="ARBA00022833"/>
    </source>
</evidence>
<sequence>MEFRTVGDLGVKIQRADIVALDTQRIVQSVNKSGKVGPCEDFYTFACEGWLRDNPIVSGAARNSYSLEMRERVEAGMTSFVEAETTGSNDGEATYNMTVVKKLVNFVRGCEQKESIADVGMGPLKRVLADLGLRNWPSVRASEPAVEVVAGLVARDLGESTVFSVSYGPDLANNSRNIITVDQPVLSIRRGHLLGNVRNLEAYRNIVKQAMSLIKPNEQLDGLAGDVMNLVHRIARSTKTLKERMKIGSHFLRERLDSLQGKTRWHWAKFLNTVFHGIVKVHDKDYVRVKTPFYVGHISRILNTVSSATVFNYVGFRVVLTLSPLLSDADAGDVARLRLRRRFESRGEAAGRQRVCLHLAEDAMPLVALHVYAVVFNKLHAPSVEKVIYTVESIRYFMKAFVEQAHWMEQSSKLAAKYKLKTMNVNIFYPLWIMDTQNLEKIYATTTVNRKEIAESYYLLRRATMQRYWSKFSKEQAEPEWQGSVFDIDCTYDCEANSLYIPMGLFSEPILHSEVSAIFSVARPGARIAHAMLAAIDKRGFLYTISSTYRKWWTEETHYRYAQVLSCFMDQYKGIVDRKLHLRAFRQTVHDMDIDGQRFSLASVDKFTVDQLFFISYAMGFCEEQKEEFLRKEILHGTTSPAKYRVNLPFSNMASFAEAFNCREDSPMNRTLRCTFW</sequence>
<dbReference type="PANTHER" id="PTHR11733">
    <property type="entry name" value="ZINC METALLOPROTEASE FAMILY M13 NEPRILYSIN-RELATED"/>
    <property type="match status" value="1"/>
</dbReference>
<evidence type="ECO:0000256" key="5">
    <source>
        <dbReference type="ARBA" id="ARBA00022801"/>
    </source>
</evidence>
<evidence type="ECO:0000256" key="4">
    <source>
        <dbReference type="ARBA" id="ARBA00022723"/>
    </source>
</evidence>
<evidence type="ECO:0000256" key="2">
    <source>
        <dbReference type="ARBA" id="ARBA00007357"/>
    </source>
</evidence>
<feature type="domain" description="Peptidase M13 N-terminal" evidence="9">
    <location>
        <begin position="38"/>
        <end position="430"/>
    </location>
</feature>
<dbReference type="Gene3D" id="3.40.390.10">
    <property type="entry name" value="Collagenase (Catalytic Domain)"/>
    <property type="match status" value="1"/>
</dbReference>
<comment type="cofactor">
    <cofactor evidence="1">
        <name>Zn(2+)</name>
        <dbReference type="ChEBI" id="CHEBI:29105"/>
    </cofactor>
</comment>
<comment type="caution">
    <text evidence="10">The sequence shown here is derived from an EMBL/GenBank/DDBJ whole genome shotgun (WGS) entry which is preliminary data.</text>
</comment>
<evidence type="ECO:0000259" key="9">
    <source>
        <dbReference type="Pfam" id="PF05649"/>
    </source>
</evidence>
<protein>
    <recommendedName>
        <fullName evidence="12">M13 family peptidase</fullName>
    </recommendedName>
</protein>
<dbReference type="GO" id="GO:0005886">
    <property type="term" value="C:plasma membrane"/>
    <property type="evidence" value="ECO:0007669"/>
    <property type="project" value="TreeGrafter"/>
</dbReference>